<dbReference type="Proteomes" id="UP000243459">
    <property type="component" value="Chromosome 5"/>
</dbReference>
<reference evidence="4" key="1">
    <citation type="journal article" date="2017" name="Nat. Commun.">
        <title>The asparagus genome sheds light on the origin and evolution of a young Y chromosome.</title>
        <authorList>
            <person name="Harkess A."/>
            <person name="Zhou J."/>
            <person name="Xu C."/>
            <person name="Bowers J.E."/>
            <person name="Van der Hulst R."/>
            <person name="Ayyampalayam S."/>
            <person name="Mercati F."/>
            <person name="Riccardi P."/>
            <person name="McKain M.R."/>
            <person name="Kakrana A."/>
            <person name="Tang H."/>
            <person name="Ray J."/>
            <person name="Groenendijk J."/>
            <person name="Arikit S."/>
            <person name="Mathioni S.M."/>
            <person name="Nakano M."/>
            <person name="Shan H."/>
            <person name="Telgmann-Rauber A."/>
            <person name="Kanno A."/>
            <person name="Yue Z."/>
            <person name="Chen H."/>
            <person name="Li W."/>
            <person name="Chen Y."/>
            <person name="Xu X."/>
            <person name="Zhang Y."/>
            <person name="Luo S."/>
            <person name="Chen H."/>
            <person name="Gao J."/>
            <person name="Mao Z."/>
            <person name="Pires J.C."/>
            <person name="Luo M."/>
            <person name="Kudrna D."/>
            <person name="Wing R.A."/>
            <person name="Meyers B.C."/>
            <person name="Yi K."/>
            <person name="Kong H."/>
            <person name="Lavrijsen P."/>
            <person name="Sunseri F."/>
            <person name="Falavigna A."/>
            <person name="Ye Y."/>
            <person name="Leebens-Mack J.H."/>
            <person name="Chen G."/>
        </authorList>
    </citation>
    <scope>NUCLEOTIDE SEQUENCE [LARGE SCALE GENOMIC DNA]</scope>
    <source>
        <strain evidence="4">cv. DH0086</strain>
    </source>
</reference>
<evidence type="ECO:0000313" key="4">
    <source>
        <dbReference type="Proteomes" id="UP000243459"/>
    </source>
</evidence>
<feature type="domain" description="DUF1664" evidence="2">
    <location>
        <begin position="90"/>
        <end position="213"/>
    </location>
</feature>
<dbReference type="Pfam" id="PF07889">
    <property type="entry name" value="DUF1664"/>
    <property type="match status" value="1"/>
</dbReference>
<dbReference type="Gramene" id="ONK69261">
    <property type="protein sequence ID" value="ONK69261"/>
    <property type="gene ID" value="A4U43_C05F21010"/>
</dbReference>
<evidence type="ECO:0000259" key="2">
    <source>
        <dbReference type="Pfam" id="PF07889"/>
    </source>
</evidence>
<keyword evidence="1" id="KW-1133">Transmembrane helix</keyword>
<sequence>MAMQTGVASSKVLILVGAGLTGSIILRNGRLSDVLAELQELMKGVNQAEILPNHYDASLLAAQIRNLAQEVRDLTSSRPVHIFNGDSSSGGLSSYIMPAAAVGAMGYCYMWWKGWSFTDVMFVTKRNMATAVANMSKQLEQVTAALAVTKRHLTQRLEILDGKLDEQKETSKLIMNEVTEVRTDLSQIGFDVESIQKMISGLEGKIGLLESKQEMTNTGIYYLCQVAGGIKDGFNTKFFQEASSKLQINRSSPTFSEVEPLQGLQFLTNSLSPEEVKELKTNDTLQKDASEKTLKNTIPKLTTLHRSYASGISLRKEAIIHEIRVASSYPFEKVLSRASVVND</sequence>
<dbReference type="OMA" id="QDMTNSG"/>
<evidence type="ECO:0000313" key="3">
    <source>
        <dbReference type="EMBL" id="ONK69261.1"/>
    </source>
</evidence>
<feature type="transmembrane region" description="Helical" evidence="1">
    <location>
        <begin position="12"/>
        <end position="29"/>
    </location>
</feature>
<evidence type="ECO:0000256" key="1">
    <source>
        <dbReference type="SAM" id="Phobius"/>
    </source>
</evidence>
<dbReference type="EMBL" id="CM007385">
    <property type="protein sequence ID" value="ONK69261.1"/>
    <property type="molecule type" value="Genomic_DNA"/>
</dbReference>
<organism evidence="3 4">
    <name type="scientific">Asparagus officinalis</name>
    <name type="common">Garden asparagus</name>
    <dbReference type="NCBI Taxonomy" id="4686"/>
    <lineage>
        <taxon>Eukaryota</taxon>
        <taxon>Viridiplantae</taxon>
        <taxon>Streptophyta</taxon>
        <taxon>Embryophyta</taxon>
        <taxon>Tracheophyta</taxon>
        <taxon>Spermatophyta</taxon>
        <taxon>Magnoliopsida</taxon>
        <taxon>Liliopsida</taxon>
        <taxon>Asparagales</taxon>
        <taxon>Asparagaceae</taxon>
        <taxon>Asparagoideae</taxon>
        <taxon>Asparagus</taxon>
    </lineage>
</organism>
<dbReference type="PANTHER" id="PTHR46667:SF1">
    <property type="entry name" value="OS09G0482740 PROTEIN"/>
    <property type="match status" value="1"/>
</dbReference>
<protein>
    <recommendedName>
        <fullName evidence="2">DUF1664 domain-containing protein</fullName>
    </recommendedName>
</protein>
<dbReference type="InterPro" id="IPR012458">
    <property type="entry name" value="DUF1664"/>
</dbReference>
<name>A0A5P1EXM8_ASPOF</name>
<dbReference type="AlphaFoldDB" id="A0A5P1EXM8"/>
<keyword evidence="1" id="KW-0472">Membrane</keyword>
<accession>A0A5P1EXM8</accession>
<dbReference type="PANTHER" id="PTHR46667">
    <property type="entry name" value="OS05G0182700 PROTEIN"/>
    <property type="match status" value="1"/>
</dbReference>
<keyword evidence="4" id="KW-1185">Reference proteome</keyword>
<proteinExistence type="predicted"/>
<keyword evidence="1" id="KW-0812">Transmembrane</keyword>
<gene>
    <name evidence="3" type="ORF">A4U43_C05F21010</name>
</gene>